<name>A0AAQ3L174_9LILI</name>
<keyword evidence="2" id="KW-1185">Reference proteome</keyword>
<organism evidence="1 2">
    <name type="scientific">Canna indica</name>
    <name type="common">Indian-shot</name>
    <dbReference type="NCBI Taxonomy" id="4628"/>
    <lineage>
        <taxon>Eukaryota</taxon>
        <taxon>Viridiplantae</taxon>
        <taxon>Streptophyta</taxon>
        <taxon>Embryophyta</taxon>
        <taxon>Tracheophyta</taxon>
        <taxon>Spermatophyta</taxon>
        <taxon>Magnoliopsida</taxon>
        <taxon>Liliopsida</taxon>
        <taxon>Zingiberales</taxon>
        <taxon>Cannaceae</taxon>
        <taxon>Canna</taxon>
    </lineage>
</organism>
<accession>A0AAQ3L174</accession>
<protein>
    <recommendedName>
        <fullName evidence="3">Membrane-associated kinase regulator 4</fullName>
    </recommendedName>
</protein>
<reference evidence="1 2" key="1">
    <citation type="submission" date="2023-10" db="EMBL/GenBank/DDBJ databases">
        <title>Chromosome-scale genome assembly provides insights into flower coloration mechanisms of Canna indica.</title>
        <authorList>
            <person name="Li C."/>
        </authorList>
    </citation>
    <scope>NUCLEOTIDE SEQUENCE [LARGE SCALE GENOMIC DNA]</scope>
    <source>
        <tissue evidence="1">Flower</tissue>
    </source>
</reference>
<dbReference type="InterPro" id="IPR039620">
    <property type="entry name" value="BKI1/MAKR1/3/4"/>
</dbReference>
<evidence type="ECO:0000313" key="2">
    <source>
        <dbReference type="Proteomes" id="UP001327560"/>
    </source>
</evidence>
<sequence>MAKTLSHGHLLEQEEEEEEDYIDIDMSSGNGFLCYAIVPPPLSNEFEFQMSTKPAETEAATSPADELFYKGKLLPLHLPPRLQMVEKLLGEKGDAAPPARCSTSGPQSIADESCKCSAALVRSSHRRSSWSKKLDSKLKASKAYLKSLFARRRRSSAPCAEEKAAEDRALDDDANALALTRSVSREKQTEEEALCRRKSFSGAINWSLAAKNSSASLSSASSSSSSSFSGTSSNRFNQPSLLNRSSSFNVEAESSIQGAIAHCKKSQKLLISGRKSTSDVLHLHYKWL</sequence>
<dbReference type="GO" id="GO:0005886">
    <property type="term" value="C:plasma membrane"/>
    <property type="evidence" value="ECO:0007669"/>
    <property type="project" value="InterPro"/>
</dbReference>
<evidence type="ECO:0000313" key="1">
    <source>
        <dbReference type="EMBL" id="WOL16256.1"/>
    </source>
</evidence>
<dbReference type="Proteomes" id="UP001327560">
    <property type="component" value="Chromosome 8"/>
</dbReference>
<dbReference type="EMBL" id="CP136897">
    <property type="protein sequence ID" value="WOL16256.1"/>
    <property type="molecule type" value="Genomic_DNA"/>
</dbReference>
<dbReference type="GO" id="GO:0019210">
    <property type="term" value="F:kinase inhibitor activity"/>
    <property type="evidence" value="ECO:0007669"/>
    <property type="project" value="InterPro"/>
</dbReference>
<dbReference type="PANTHER" id="PTHR33312">
    <property type="entry name" value="MEMBRANE-ASSOCIATED KINASE REGULATOR 4-RELATED"/>
    <property type="match status" value="1"/>
</dbReference>
<evidence type="ECO:0008006" key="3">
    <source>
        <dbReference type="Google" id="ProtNLM"/>
    </source>
</evidence>
<gene>
    <name evidence="1" type="ORF">Cni_G25043</name>
</gene>
<dbReference type="PANTHER" id="PTHR33312:SF21">
    <property type="entry name" value="MEMBRANE-ASSOCIATED KINASE REGULATOR 3-RELATED"/>
    <property type="match status" value="1"/>
</dbReference>
<proteinExistence type="predicted"/>
<dbReference type="AlphaFoldDB" id="A0AAQ3L174"/>